<name>X1KFM3_9ZZZZ</name>
<proteinExistence type="inferred from homology"/>
<protein>
    <recommendedName>
        <fullName evidence="2">DUF61 family protein</fullName>
    </recommendedName>
</protein>
<dbReference type="NCBIfam" id="NF003153">
    <property type="entry name" value="PRK04115.1"/>
    <property type="match status" value="1"/>
</dbReference>
<sequence>MPESWLGEEKQSPYDRMLQECLRGELKVVNAGLPRNQKPLADLLREEYPQVVCSDGSAHLFKRKELEYLASILDSNEQEALLLPMLIELTGNEAQAAVICAGEQEGKVVSKILNMPVIYEKGRIRLYKPQLALLRKKLKTTTQYVFSPKIVQ</sequence>
<evidence type="ECO:0008006" key="2">
    <source>
        <dbReference type="Google" id="ProtNLM"/>
    </source>
</evidence>
<reference evidence="1" key="1">
    <citation type="journal article" date="2014" name="Front. Microbiol.">
        <title>High frequency of phylogenetically diverse reductive dehalogenase-homologous genes in deep subseafloor sedimentary metagenomes.</title>
        <authorList>
            <person name="Kawai M."/>
            <person name="Futagami T."/>
            <person name="Toyoda A."/>
            <person name="Takaki Y."/>
            <person name="Nishi S."/>
            <person name="Hori S."/>
            <person name="Arai W."/>
            <person name="Tsubouchi T."/>
            <person name="Morono Y."/>
            <person name="Uchiyama I."/>
            <person name="Ito T."/>
            <person name="Fujiyama A."/>
            <person name="Inagaki F."/>
            <person name="Takami H."/>
        </authorList>
    </citation>
    <scope>NUCLEOTIDE SEQUENCE</scope>
    <source>
        <strain evidence="1">Expedition CK06-06</strain>
    </source>
</reference>
<evidence type="ECO:0000313" key="1">
    <source>
        <dbReference type="EMBL" id="GAI05857.1"/>
    </source>
</evidence>
<accession>X1KFM3</accession>
<dbReference type="Pfam" id="PF01886">
    <property type="entry name" value="DUF61"/>
    <property type="match status" value="1"/>
</dbReference>
<dbReference type="InterPro" id="IPR002746">
    <property type="entry name" value="UPF0216"/>
</dbReference>
<dbReference type="EMBL" id="BARV01007286">
    <property type="protein sequence ID" value="GAI05857.1"/>
    <property type="molecule type" value="Genomic_DNA"/>
</dbReference>
<dbReference type="PIRSF" id="PIRSF005264">
    <property type="entry name" value="UCP005264"/>
    <property type="match status" value="1"/>
</dbReference>
<dbReference type="AlphaFoldDB" id="X1KFM3"/>
<gene>
    <name evidence="1" type="ORF">S06H3_14866</name>
</gene>
<organism evidence="1">
    <name type="scientific">marine sediment metagenome</name>
    <dbReference type="NCBI Taxonomy" id="412755"/>
    <lineage>
        <taxon>unclassified sequences</taxon>
        <taxon>metagenomes</taxon>
        <taxon>ecological metagenomes</taxon>
    </lineage>
</organism>
<comment type="caution">
    <text evidence="1">The sequence shown here is derived from an EMBL/GenBank/DDBJ whole genome shotgun (WGS) entry which is preliminary data.</text>
</comment>
<dbReference type="HAMAP" id="MF_00585">
    <property type="entry name" value="UPF0216"/>
    <property type="match status" value="1"/>
</dbReference>